<sequence>MSTFTALIQNLTALYSTLHLFHHRNKNQHRLSKWYFYFSQFRRQVQKLVKEIEAYDAARKLSAKSRFTREAEERLRARIGLLAGVGGGGASDGMVGDWFLAFSTLVADNQYSTLGLMLLGSLARFQSLLVDAGSEVGIEVDLVVGSQVESEGVKELLLVEGEQRGYGDDLGEVVERAVLKDLVGVEKEDDMEDKIKDEDVDDGVVDSKKRKKRKQDFVGSKTERLAKSTPTQPLKKKKKKREKGDAFDDLFGGLI</sequence>
<feature type="region of interest" description="Disordered" evidence="1">
    <location>
        <begin position="194"/>
        <end position="255"/>
    </location>
</feature>
<dbReference type="GO" id="GO:0000294">
    <property type="term" value="P:nuclear-transcribed mRNA catabolic process, RNase MRP-dependent"/>
    <property type="evidence" value="ECO:0007669"/>
    <property type="project" value="TreeGrafter"/>
</dbReference>
<dbReference type="Proteomes" id="UP000254866">
    <property type="component" value="Unassembled WGS sequence"/>
</dbReference>
<organism evidence="3 4">
    <name type="scientific">Venustampulla echinocandica</name>
    <dbReference type="NCBI Taxonomy" id="2656787"/>
    <lineage>
        <taxon>Eukaryota</taxon>
        <taxon>Fungi</taxon>
        <taxon>Dikarya</taxon>
        <taxon>Ascomycota</taxon>
        <taxon>Pezizomycotina</taxon>
        <taxon>Leotiomycetes</taxon>
        <taxon>Helotiales</taxon>
        <taxon>Pleuroascaceae</taxon>
        <taxon>Venustampulla</taxon>
    </lineage>
</organism>
<feature type="domain" description="RNase MRP protein 1 RNA binding" evidence="2">
    <location>
        <begin position="17"/>
        <end position="124"/>
    </location>
</feature>
<protein>
    <recommendedName>
        <fullName evidence="2">RNase MRP protein 1 RNA binding domain-containing protein</fullName>
    </recommendedName>
</protein>
<dbReference type="Pfam" id="PF20945">
    <property type="entry name" value="RMP1"/>
    <property type="match status" value="1"/>
</dbReference>
<evidence type="ECO:0000256" key="1">
    <source>
        <dbReference type="SAM" id="MobiDB-lite"/>
    </source>
</evidence>
<evidence type="ECO:0000259" key="2">
    <source>
        <dbReference type="Pfam" id="PF20945"/>
    </source>
</evidence>
<dbReference type="STRING" id="2656787.A0A370TI61"/>
<reference evidence="3 4" key="1">
    <citation type="journal article" date="2018" name="IMA Fungus">
        <title>IMA Genome-F 9: Draft genome sequence of Annulohypoxylon stygium, Aspergillus mulundensis, Berkeleyomyces basicola (syn. Thielaviopsis basicola), Ceratocystis smalleyi, two Cercospora beticola strains, Coleophoma cylindrospora, Fusarium fracticaudum, Phialophora cf. hyalina, and Morchella septimelata.</title>
        <authorList>
            <person name="Wingfield B.D."/>
            <person name="Bills G.F."/>
            <person name="Dong Y."/>
            <person name="Huang W."/>
            <person name="Nel W.J."/>
            <person name="Swalarsk-Parry B.S."/>
            <person name="Vaghefi N."/>
            <person name="Wilken P.M."/>
            <person name="An Z."/>
            <person name="de Beer Z.W."/>
            <person name="De Vos L."/>
            <person name="Chen L."/>
            <person name="Duong T.A."/>
            <person name="Gao Y."/>
            <person name="Hammerbacher A."/>
            <person name="Kikkert J.R."/>
            <person name="Li Y."/>
            <person name="Li H."/>
            <person name="Li K."/>
            <person name="Li Q."/>
            <person name="Liu X."/>
            <person name="Ma X."/>
            <person name="Naidoo K."/>
            <person name="Pethybridge S.J."/>
            <person name="Sun J."/>
            <person name="Steenkamp E.T."/>
            <person name="van der Nest M.A."/>
            <person name="van Wyk S."/>
            <person name="Wingfield M.J."/>
            <person name="Xiong C."/>
            <person name="Yue Q."/>
            <person name="Zhang X."/>
        </authorList>
    </citation>
    <scope>NUCLEOTIDE SEQUENCE [LARGE SCALE GENOMIC DNA]</scope>
    <source>
        <strain evidence="3 4">BP 5553</strain>
    </source>
</reference>
<dbReference type="GeneID" id="43599817"/>
<dbReference type="GO" id="GO:0042134">
    <property type="term" value="F:rRNA primary transcript binding"/>
    <property type="evidence" value="ECO:0007669"/>
    <property type="project" value="InterPro"/>
</dbReference>
<dbReference type="PANTHER" id="PTHR37792:SF1">
    <property type="entry name" value="RIBONUCLEASE MRP PROTEIN SUBUNIT RMP1"/>
    <property type="match status" value="1"/>
</dbReference>
<dbReference type="RefSeq" id="XP_031867860.1">
    <property type="nucleotide sequence ID" value="XM_032015591.1"/>
</dbReference>
<dbReference type="OrthoDB" id="5414547at2759"/>
<name>A0A370TI61_9HELO</name>
<dbReference type="GO" id="GO:0000172">
    <property type="term" value="C:ribonuclease MRP complex"/>
    <property type="evidence" value="ECO:0007669"/>
    <property type="project" value="InterPro"/>
</dbReference>
<comment type="caution">
    <text evidence="3">The sequence shown here is derived from an EMBL/GenBank/DDBJ whole genome shotgun (WGS) entry which is preliminary data.</text>
</comment>
<feature type="compositionally biased region" description="Acidic residues" evidence="1">
    <location>
        <begin position="194"/>
        <end position="204"/>
    </location>
</feature>
<evidence type="ECO:0000313" key="3">
    <source>
        <dbReference type="EMBL" id="RDL35037.1"/>
    </source>
</evidence>
<dbReference type="CDD" id="cd22573">
    <property type="entry name" value="RMP1_RBD"/>
    <property type="match status" value="1"/>
</dbReference>
<proteinExistence type="predicted"/>
<evidence type="ECO:0000313" key="4">
    <source>
        <dbReference type="Proteomes" id="UP000254866"/>
    </source>
</evidence>
<dbReference type="InterPro" id="IPR047204">
    <property type="entry name" value="RMP1_RBD"/>
</dbReference>
<gene>
    <name evidence="3" type="ORF">BP5553_06968</name>
</gene>
<keyword evidence="4" id="KW-1185">Reference proteome</keyword>
<dbReference type="PANTHER" id="PTHR37792">
    <property type="entry name" value="RIBONUCLEASE MRP PROTEIN SUBUNIT RMP1"/>
    <property type="match status" value="1"/>
</dbReference>
<dbReference type="AlphaFoldDB" id="A0A370TI61"/>
<accession>A0A370TI61</accession>
<dbReference type="InterPro" id="IPR047205">
    <property type="entry name" value="RMP1"/>
</dbReference>
<dbReference type="EMBL" id="NPIC01000006">
    <property type="protein sequence ID" value="RDL35037.1"/>
    <property type="molecule type" value="Genomic_DNA"/>
</dbReference>
<dbReference type="GO" id="GO:0000466">
    <property type="term" value="P:maturation of 5.8S rRNA from tricistronic rRNA transcript (SSU-rRNA, 5.8S rRNA, LSU-rRNA)"/>
    <property type="evidence" value="ECO:0007669"/>
    <property type="project" value="TreeGrafter"/>
</dbReference>